<feature type="compositionally biased region" description="Polar residues" evidence="1">
    <location>
        <begin position="60"/>
        <end position="76"/>
    </location>
</feature>
<dbReference type="InParanoid" id="A0A0D0AE87"/>
<feature type="region of interest" description="Disordered" evidence="1">
    <location>
        <begin position="60"/>
        <end position="88"/>
    </location>
</feature>
<keyword evidence="3" id="KW-1185">Reference proteome</keyword>
<dbReference type="EMBL" id="KN835137">
    <property type="protein sequence ID" value="KIK48530.1"/>
    <property type="molecule type" value="Genomic_DNA"/>
</dbReference>
<dbReference type="AlphaFoldDB" id="A0A0D0AE87"/>
<sequence>MNSSRVTRTRNSGAAWPKGFLLRICEFKLTSTTMRSSQTMRTRILRCPSKEAQLRTYTLEQTPDNGIKPNNANEKSAVSIEGSLAKNM</sequence>
<name>A0A0D0AE87_9AGAM</name>
<gene>
    <name evidence="2" type="ORF">CY34DRAFT_628045</name>
</gene>
<dbReference type="OrthoDB" id="10575199at2759"/>
<dbReference type="HOGENOM" id="CLU_2470590_0_0_1"/>
<evidence type="ECO:0000313" key="3">
    <source>
        <dbReference type="Proteomes" id="UP000054485"/>
    </source>
</evidence>
<accession>A0A0D0AE87</accession>
<proteinExistence type="predicted"/>
<reference evidence="3" key="2">
    <citation type="submission" date="2015-01" db="EMBL/GenBank/DDBJ databases">
        <title>Evolutionary Origins and Diversification of the Mycorrhizal Mutualists.</title>
        <authorList>
            <consortium name="DOE Joint Genome Institute"/>
            <consortium name="Mycorrhizal Genomics Consortium"/>
            <person name="Kohler A."/>
            <person name="Kuo A."/>
            <person name="Nagy L.G."/>
            <person name="Floudas D."/>
            <person name="Copeland A."/>
            <person name="Barry K.W."/>
            <person name="Cichocki N."/>
            <person name="Veneault-Fourrey C."/>
            <person name="LaButti K."/>
            <person name="Lindquist E.A."/>
            <person name="Lipzen A."/>
            <person name="Lundell T."/>
            <person name="Morin E."/>
            <person name="Murat C."/>
            <person name="Riley R."/>
            <person name="Ohm R."/>
            <person name="Sun H."/>
            <person name="Tunlid A."/>
            <person name="Henrissat B."/>
            <person name="Grigoriev I.V."/>
            <person name="Hibbett D.S."/>
            <person name="Martin F."/>
        </authorList>
    </citation>
    <scope>NUCLEOTIDE SEQUENCE [LARGE SCALE GENOMIC DNA]</scope>
    <source>
        <strain evidence="3">UH-Slu-Lm8-n1</strain>
    </source>
</reference>
<protein>
    <submittedName>
        <fullName evidence="2">Uncharacterized protein</fullName>
    </submittedName>
</protein>
<evidence type="ECO:0000256" key="1">
    <source>
        <dbReference type="SAM" id="MobiDB-lite"/>
    </source>
</evidence>
<dbReference type="Proteomes" id="UP000054485">
    <property type="component" value="Unassembled WGS sequence"/>
</dbReference>
<reference evidence="2 3" key="1">
    <citation type="submission" date="2014-04" db="EMBL/GenBank/DDBJ databases">
        <authorList>
            <consortium name="DOE Joint Genome Institute"/>
            <person name="Kuo A."/>
            <person name="Ruytinx J."/>
            <person name="Rineau F."/>
            <person name="Colpaert J."/>
            <person name="Kohler A."/>
            <person name="Nagy L.G."/>
            <person name="Floudas D."/>
            <person name="Copeland A."/>
            <person name="Barry K.W."/>
            <person name="Cichocki N."/>
            <person name="Veneault-Fourrey C."/>
            <person name="LaButti K."/>
            <person name="Lindquist E.A."/>
            <person name="Lipzen A."/>
            <person name="Lundell T."/>
            <person name="Morin E."/>
            <person name="Murat C."/>
            <person name="Sun H."/>
            <person name="Tunlid A."/>
            <person name="Henrissat B."/>
            <person name="Grigoriev I.V."/>
            <person name="Hibbett D.S."/>
            <person name="Martin F."/>
            <person name="Nordberg H.P."/>
            <person name="Cantor M.N."/>
            <person name="Hua S.X."/>
        </authorList>
    </citation>
    <scope>NUCLEOTIDE SEQUENCE [LARGE SCALE GENOMIC DNA]</scope>
    <source>
        <strain evidence="2 3">UH-Slu-Lm8-n1</strain>
    </source>
</reference>
<evidence type="ECO:0000313" key="2">
    <source>
        <dbReference type="EMBL" id="KIK48530.1"/>
    </source>
</evidence>
<organism evidence="2 3">
    <name type="scientific">Suillus luteus UH-Slu-Lm8-n1</name>
    <dbReference type="NCBI Taxonomy" id="930992"/>
    <lineage>
        <taxon>Eukaryota</taxon>
        <taxon>Fungi</taxon>
        <taxon>Dikarya</taxon>
        <taxon>Basidiomycota</taxon>
        <taxon>Agaricomycotina</taxon>
        <taxon>Agaricomycetes</taxon>
        <taxon>Agaricomycetidae</taxon>
        <taxon>Boletales</taxon>
        <taxon>Suillineae</taxon>
        <taxon>Suillaceae</taxon>
        <taxon>Suillus</taxon>
    </lineage>
</organism>